<name>A0ABS7TNP9_9BACT</name>
<evidence type="ECO:0000256" key="1">
    <source>
        <dbReference type="ARBA" id="ARBA00010641"/>
    </source>
</evidence>
<evidence type="ECO:0000256" key="2">
    <source>
        <dbReference type="ARBA" id="ARBA00023015"/>
    </source>
</evidence>
<dbReference type="SUPFAM" id="SSF49452">
    <property type="entry name" value="Starch-binding domain-like"/>
    <property type="match status" value="3"/>
</dbReference>
<dbReference type="PROSITE" id="PS50106">
    <property type="entry name" value="PDZ"/>
    <property type="match status" value="1"/>
</dbReference>
<evidence type="ECO:0000256" key="3">
    <source>
        <dbReference type="ARBA" id="ARBA00023082"/>
    </source>
</evidence>
<dbReference type="InterPro" id="IPR036034">
    <property type="entry name" value="PDZ_sf"/>
</dbReference>
<keyword evidence="3" id="KW-0731">Sigma factor</keyword>
<organism evidence="8 9">
    <name type="scientific">Nannocystis pusilla</name>
    <dbReference type="NCBI Taxonomy" id="889268"/>
    <lineage>
        <taxon>Bacteria</taxon>
        <taxon>Pseudomonadati</taxon>
        <taxon>Myxococcota</taxon>
        <taxon>Polyangia</taxon>
        <taxon>Nannocystales</taxon>
        <taxon>Nannocystaceae</taxon>
        <taxon>Nannocystis</taxon>
    </lineage>
</organism>
<dbReference type="Pfam" id="PF17820">
    <property type="entry name" value="PDZ_6"/>
    <property type="match status" value="1"/>
</dbReference>
<comment type="similarity">
    <text evidence="1">Belongs to the sigma-70 factor family. ECF subfamily.</text>
</comment>
<dbReference type="SUPFAM" id="SSF88946">
    <property type="entry name" value="Sigma2 domain of RNA polymerase sigma factors"/>
    <property type="match status" value="1"/>
</dbReference>
<sequence>MTHSGVTATALADLKWLQRLATALVRDVEDAADLVQDTLVAAWSHPPADSDQPLRPWLATVLRNRFRMKRRADGRRERREQTAVSASTTAAGPDRELLRLELLRVLLAEMEQLALEDRKLVVRRFFEDESPAEIARALAIPAATVRSRLHRSLQRLRARLDERFGGRAAWSAVVFLAPPGAATPPASVARESSSMSIAAKLVLVTSTGILGAAGWLALAEPTPAGLTPERFGASQPIPQPHVEGPAAAAFDPRPAERAAISGHVRDGEGRPIAGATVCGASASEELGASERRARPCTSTRADGSYRLDDLLPVPHRVTAGAPHFIPQAHRRGAGALSRELVSPRFGEEERGVDITLLPGGVELVGIVRDLSGGELEGAIVEAGDATGRSGADGAFSLWVPPGEVLVTATAEGYADMQTGGRAPGLTLEVLMTPESVFLGRVVRADDGSPVAGAEVSALDGGGGGRQGSTFTDASGNFRIDALRPGTYKARALDDEGYGASEGLVMLGLAETSAPVEIRMHPAFLVEGTVVVAGGDTCDRGSVTLSDPQGQRRVKIAPDGRVRARGLLPGNYAVDVRCEGFVPNPSYSPLAIVDRSLREQRWEVRRGQALRGSVVAATREPVTALTVMASPQLDPSRPKAQSTSGSARAGGDGQFEIVGLLPGRYQLRVYGGDPPQLRDGPEIEVREGHDLEDIRIELPAAGEVRGTIRDARGRAVPGARVLLRGSTYVQTTSLDDGSFRLTGVAAGAYQASVSRSYQPMRVQSGEGDAEPRVEVETGEVAVLNLVAEAQDGKISGRVVDGDGEALTDVFVEVLREPEEGPPGSALRDMRWSMDRGLRPRMTDLDGRFEFGELPDGTYTLVAHRRGGGEGVLERVALGSEVLVKIAAPGSLVGRVRLPGGVGPERFSVELRDPATGYELRASFFRTDGTFSFPQVPAGKFVVAVEAPEGAGTAEVALAAGERGQVEVALAGRVTVRGRVLDLDTGEPVPGMRVKFGAEGKEAFISSADHVDERAVSDAEGRFEVTGVPVGRATVIVTAGAFGATSDHETIWTRAAIAGSGAVELAPLRVPRRRLQAGDPAAELGMTIQREDSTEAPEARRPTVASVQPDGPAARAGLRVGDAIMAVDGHDVTGDHVHRFEALTRVPVGTELRLDLARGSSVRLIAGRR</sequence>
<evidence type="ECO:0000256" key="5">
    <source>
        <dbReference type="ARBA" id="ARBA00023163"/>
    </source>
</evidence>
<dbReference type="Gene3D" id="1.10.10.10">
    <property type="entry name" value="Winged helix-like DNA-binding domain superfamily/Winged helix DNA-binding domain"/>
    <property type="match status" value="1"/>
</dbReference>
<dbReference type="Gene3D" id="2.60.40.1120">
    <property type="entry name" value="Carboxypeptidase-like, regulatory domain"/>
    <property type="match status" value="5"/>
</dbReference>
<keyword evidence="9" id="KW-1185">Reference proteome</keyword>
<dbReference type="Pfam" id="PF08281">
    <property type="entry name" value="Sigma70_r4_2"/>
    <property type="match status" value="1"/>
</dbReference>
<dbReference type="Gene3D" id="1.10.1740.10">
    <property type="match status" value="1"/>
</dbReference>
<evidence type="ECO:0000313" key="9">
    <source>
        <dbReference type="Proteomes" id="UP001139031"/>
    </source>
</evidence>
<dbReference type="PANTHER" id="PTHR43133">
    <property type="entry name" value="RNA POLYMERASE ECF-TYPE SIGMA FACTO"/>
    <property type="match status" value="1"/>
</dbReference>
<dbReference type="InterPro" id="IPR013324">
    <property type="entry name" value="RNA_pol_sigma_r3/r4-like"/>
</dbReference>
<keyword evidence="4" id="KW-0238">DNA-binding</keyword>
<dbReference type="Proteomes" id="UP001139031">
    <property type="component" value="Unassembled WGS sequence"/>
</dbReference>
<dbReference type="InterPro" id="IPR014284">
    <property type="entry name" value="RNA_pol_sigma-70_dom"/>
</dbReference>
<dbReference type="InterPro" id="IPR013784">
    <property type="entry name" value="Carb-bd-like_fold"/>
</dbReference>
<protein>
    <submittedName>
        <fullName evidence="8">Sigma-70 family RNA polymerase sigma factor</fullName>
    </submittedName>
</protein>
<dbReference type="InterPro" id="IPR041489">
    <property type="entry name" value="PDZ_6"/>
</dbReference>
<dbReference type="InterPro" id="IPR001478">
    <property type="entry name" value="PDZ"/>
</dbReference>
<feature type="domain" description="PDZ" evidence="7">
    <location>
        <begin position="1067"/>
        <end position="1132"/>
    </location>
</feature>
<dbReference type="Pfam" id="PF13620">
    <property type="entry name" value="CarboxypepD_reg"/>
    <property type="match status" value="4"/>
</dbReference>
<reference evidence="8" key="1">
    <citation type="submission" date="2021-08" db="EMBL/GenBank/DDBJ databases">
        <authorList>
            <person name="Stevens D.C."/>
        </authorList>
    </citation>
    <scope>NUCLEOTIDE SEQUENCE</scope>
    <source>
        <strain evidence="8">DSM 53165</strain>
    </source>
</reference>
<dbReference type="SUPFAM" id="SSF50156">
    <property type="entry name" value="PDZ domain-like"/>
    <property type="match status" value="1"/>
</dbReference>
<dbReference type="InterPro" id="IPR007627">
    <property type="entry name" value="RNA_pol_sigma70_r2"/>
</dbReference>
<keyword evidence="2" id="KW-0805">Transcription regulation</keyword>
<proteinExistence type="inferred from homology"/>
<dbReference type="PANTHER" id="PTHR43133:SF8">
    <property type="entry name" value="RNA POLYMERASE SIGMA FACTOR HI_1459-RELATED"/>
    <property type="match status" value="1"/>
</dbReference>
<dbReference type="InterPro" id="IPR008969">
    <property type="entry name" value="CarboxyPept-like_regulatory"/>
</dbReference>
<dbReference type="InterPro" id="IPR013249">
    <property type="entry name" value="RNA_pol_sigma70_r4_t2"/>
</dbReference>
<dbReference type="SUPFAM" id="SSF49478">
    <property type="entry name" value="Cna protein B-type domain"/>
    <property type="match status" value="1"/>
</dbReference>
<dbReference type="SUPFAM" id="SSF88659">
    <property type="entry name" value="Sigma3 and sigma4 domains of RNA polymerase sigma factors"/>
    <property type="match status" value="1"/>
</dbReference>
<evidence type="ECO:0000256" key="4">
    <source>
        <dbReference type="ARBA" id="ARBA00023125"/>
    </source>
</evidence>
<evidence type="ECO:0000259" key="7">
    <source>
        <dbReference type="PROSITE" id="PS50106"/>
    </source>
</evidence>
<feature type="compositionally biased region" description="Basic and acidic residues" evidence="6">
    <location>
        <begin position="1089"/>
        <end position="1099"/>
    </location>
</feature>
<gene>
    <name evidence="8" type="ORF">K7C98_10595</name>
</gene>
<dbReference type="InterPro" id="IPR039425">
    <property type="entry name" value="RNA_pol_sigma-70-like"/>
</dbReference>
<evidence type="ECO:0000313" key="8">
    <source>
        <dbReference type="EMBL" id="MBZ5709711.1"/>
    </source>
</evidence>
<dbReference type="CDD" id="cd06171">
    <property type="entry name" value="Sigma70_r4"/>
    <property type="match status" value="1"/>
</dbReference>
<dbReference type="NCBIfam" id="TIGR02937">
    <property type="entry name" value="sigma70-ECF"/>
    <property type="match status" value="1"/>
</dbReference>
<dbReference type="SUPFAM" id="SSF49464">
    <property type="entry name" value="Carboxypeptidase regulatory domain-like"/>
    <property type="match status" value="2"/>
</dbReference>
<feature type="region of interest" description="Disordered" evidence="6">
    <location>
        <begin position="1089"/>
        <end position="1112"/>
    </location>
</feature>
<comment type="caution">
    <text evidence="8">The sequence shown here is derived from an EMBL/GenBank/DDBJ whole genome shotgun (WGS) entry which is preliminary data.</text>
</comment>
<dbReference type="InterPro" id="IPR036388">
    <property type="entry name" value="WH-like_DNA-bd_sf"/>
</dbReference>
<dbReference type="EMBL" id="JAIRAU010000008">
    <property type="protein sequence ID" value="MBZ5709711.1"/>
    <property type="molecule type" value="Genomic_DNA"/>
</dbReference>
<dbReference type="RefSeq" id="WP_224191480.1">
    <property type="nucleotide sequence ID" value="NZ_JAIRAU010000008.1"/>
</dbReference>
<evidence type="ECO:0000256" key="6">
    <source>
        <dbReference type="SAM" id="MobiDB-lite"/>
    </source>
</evidence>
<dbReference type="SMART" id="SM00228">
    <property type="entry name" value="PDZ"/>
    <property type="match status" value="1"/>
</dbReference>
<dbReference type="InterPro" id="IPR013325">
    <property type="entry name" value="RNA_pol_sigma_r2"/>
</dbReference>
<feature type="region of interest" description="Disordered" evidence="6">
    <location>
        <begin position="630"/>
        <end position="650"/>
    </location>
</feature>
<dbReference type="Gene3D" id="2.30.42.10">
    <property type="match status" value="1"/>
</dbReference>
<accession>A0ABS7TNP9</accession>
<dbReference type="Pfam" id="PF04542">
    <property type="entry name" value="Sigma70_r2"/>
    <property type="match status" value="1"/>
</dbReference>
<keyword evidence="5" id="KW-0804">Transcription</keyword>